<reference evidence="2 3" key="1">
    <citation type="submission" date="2021-01" db="EMBL/GenBank/DDBJ databases">
        <title>Whole genome shotgun sequence of Actinoplanes humidus NBRC 14915.</title>
        <authorList>
            <person name="Komaki H."/>
            <person name="Tamura T."/>
        </authorList>
    </citation>
    <scope>NUCLEOTIDE SEQUENCE [LARGE SCALE GENOMIC DNA]</scope>
    <source>
        <strain evidence="2 3">NBRC 14915</strain>
    </source>
</reference>
<accession>A0ABQ4A7A0</accession>
<dbReference type="EMBL" id="BOMN01000145">
    <property type="protein sequence ID" value="GIE26498.1"/>
    <property type="molecule type" value="Genomic_DNA"/>
</dbReference>
<protein>
    <recommendedName>
        <fullName evidence="4">LppX_LprAFG lipoprotein</fullName>
    </recommendedName>
</protein>
<evidence type="ECO:0008006" key="4">
    <source>
        <dbReference type="Google" id="ProtNLM"/>
    </source>
</evidence>
<feature type="region of interest" description="Disordered" evidence="1">
    <location>
        <begin position="1"/>
        <end position="54"/>
    </location>
</feature>
<dbReference type="RefSeq" id="WP_203843404.1">
    <property type="nucleotide sequence ID" value="NZ_BAAATV010000036.1"/>
</dbReference>
<evidence type="ECO:0000313" key="2">
    <source>
        <dbReference type="EMBL" id="GIE26498.1"/>
    </source>
</evidence>
<evidence type="ECO:0000256" key="1">
    <source>
        <dbReference type="SAM" id="MobiDB-lite"/>
    </source>
</evidence>
<evidence type="ECO:0000313" key="3">
    <source>
        <dbReference type="Proteomes" id="UP000603200"/>
    </source>
</evidence>
<proteinExistence type="predicted"/>
<gene>
    <name evidence="2" type="ORF">Ahu01nite_096000</name>
</gene>
<organism evidence="2 3">
    <name type="scientific">Winogradskya humida</name>
    <dbReference type="NCBI Taxonomy" id="113566"/>
    <lineage>
        <taxon>Bacteria</taxon>
        <taxon>Bacillati</taxon>
        <taxon>Actinomycetota</taxon>
        <taxon>Actinomycetes</taxon>
        <taxon>Micromonosporales</taxon>
        <taxon>Micromonosporaceae</taxon>
        <taxon>Winogradskya</taxon>
    </lineage>
</organism>
<feature type="compositionally biased region" description="Basic and acidic residues" evidence="1">
    <location>
        <begin position="7"/>
        <end position="20"/>
    </location>
</feature>
<sequence length="292" mass="31398">MPDTDLDFLRSLDPTLHDEPPAPGSARYEAIRPRPSASPAPWRPVDSGPWEPARRPALLRRQRFRSGGSRRWMTWAAAGTGVAASVVATMVVLGGNTTSASAAVLTAADKTETVVTLRGTTQDDVKTGGSTHSTIEASGPDMKIITQDDIGTITTTIVGNIGYESNSDGDKSKQEMQPEERLAPFADSAADVVRAALNDADVKDKGTDEVRGAEATHYHVQLTAKSRAALAALPPVETAWFEVEHAEDILSLDVWTSGNLIRRIAVDQTDRRTLTEFYDFGQPITITAPTGF</sequence>
<name>A0ABQ4A7A0_9ACTN</name>
<dbReference type="Proteomes" id="UP000603200">
    <property type="component" value="Unassembled WGS sequence"/>
</dbReference>
<keyword evidence="3" id="KW-1185">Reference proteome</keyword>
<comment type="caution">
    <text evidence="2">The sequence shown here is derived from an EMBL/GenBank/DDBJ whole genome shotgun (WGS) entry which is preliminary data.</text>
</comment>
<dbReference type="Gene3D" id="2.50.20.20">
    <property type="match status" value="1"/>
</dbReference>